<reference evidence="1 2" key="1">
    <citation type="journal article" date="2009" name="Nat. Genet.">
        <title>The genome of the cucumber, Cucumis sativus L.</title>
        <authorList>
            <person name="Huang S."/>
            <person name="Li R."/>
            <person name="Zhang Z."/>
            <person name="Li L."/>
            <person name="Gu X."/>
            <person name="Fan W."/>
            <person name="Lucas W.J."/>
            <person name="Wang X."/>
            <person name="Xie B."/>
            <person name="Ni P."/>
            <person name="Ren Y."/>
            <person name="Zhu H."/>
            <person name="Li J."/>
            <person name="Lin K."/>
            <person name="Jin W."/>
            <person name="Fei Z."/>
            <person name="Li G."/>
            <person name="Staub J."/>
            <person name="Kilian A."/>
            <person name="van der Vossen E.A."/>
            <person name="Wu Y."/>
            <person name="Guo J."/>
            <person name="He J."/>
            <person name="Jia Z."/>
            <person name="Ren Y."/>
            <person name="Tian G."/>
            <person name="Lu Y."/>
            <person name="Ruan J."/>
            <person name="Qian W."/>
            <person name="Wang M."/>
            <person name="Huang Q."/>
            <person name="Li B."/>
            <person name="Xuan Z."/>
            <person name="Cao J."/>
            <person name="Asan"/>
            <person name="Wu Z."/>
            <person name="Zhang J."/>
            <person name="Cai Q."/>
            <person name="Bai Y."/>
            <person name="Zhao B."/>
            <person name="Han Y."/>
            <person name="Li Y."/>
            <person name="Li X."/>
            <person name="Wang S."/>
            <person name="Shi Q."/>
            <person name="Liu S."/>
            <person name="Cho W.K."/>
            <person name="Kim J.Y."/>
            <person name="Xu Y."/>
            <person name="Heller-Uszynska K."/>
            <person name="Miao H."/>
            <person name="Cheng Z."/>
            <person name="Zhang S."/>
            <person name="Wu J."/>
            <person name="Yang Y."/>
            <person name="Kang H."/>
            <person name="Li M."/>
            <person name="Liang H."/>
            <person name="Ren X."/>
            <person name="Shi Z."/>
            <person name="Wen M."/>
            <person name="Jian M."/>
            <person name="Yang H."/>
            <person name="Zhang G."/>
            <person name="Yang Z."/>
            <person name="Chen R."/>
            <person name="Liu S."/>
            <person name="Li J."/>
            <person name="Ma L."/>
            <person name="Liu H."/>
            <person name="Zhou Y."/>
            <person name="Zhao J."/>
            <person name="Fang X."/>
            <person name="Li G."/>
            <person name="Fang L."/>
            <person name="Li Y."/>
            <person name="Liu D."/>
            <person name="Zheng H."/>
            <person name="Zhang Y."/>
            <person name="Qin N."/>
            <person name="Li Z."/>
            <person name="Yang G."/>
            <person name="Yang S."/>
            <person name="Bolund L."/>
            <person name="Kristiansen K."/>
            <person name="Zheng H."/>
            <person name="Li S."/>
            <person name="Zhang X."/>
            <person name="Yang H."/>
            <person name="Wang J."/>
            <person name="Sun R."/>
            <person name="Zhang B."/>
            <person name="Jiang S."/>
            <person name="Wang J."/>
            <person name="Du Y."/>
            <person name="Li S."/>
        </authorList>
    </citation>
    <scope>NUCLEOTIDE SEQUENCE [LARGE SCALE GENOMIC DNA]</scope>
    <source>
        <strain evidence="2">cv. 9930</strain>
    </source>
</reference>
<dbReference type="AlphaFoldDB" id="A0A0A0LGS1"/>
<dbReference type="EMBL" id="CM002923">
    <property type="protein sequence ID" value="KGN61135.1"/>
    <property type="molecule type" value="Genomic_DNA"/>
</dbReference>
<gene>
    <name evidence="1" type="ORF">Csa_2G058680</name>
</gene>
<protein>
    <submittedName>
        <fullName evidence="1">Uncharacterized protein</fullName>
    </submittedName>
</protein>
<reference evidence="1 2" key="4">
    <citation type="journal article" date="2011" name="BMC Genomics">
        <title>RNA-Seq improves annotation of protein-coding genes in the cucumber genome.</title>
        <authorList>
            <person name="Li Z."/>
            <person name="Zhang Z."/>
            <person name="Yan P."/>
            <person name="Huang S."/>
            <person name="Fei Z."/>
            <person name="Lin K."/>
        </authorList>
    </citation>
    <scope>NUCLEOTIDE SEQUENCE [LARGE SCALE GENOMIC DNA]</scope>
    <source>
        <strain evidence="2">cv. 9930</strain>
    </source>
</reference>
<reference evidence="1 2" key="2">
    <citation type="journal article" date="2009" name="PLoS ONE">
        <title>An integrated genetic and cytogenetic map of the cucumber genome.</title>
        <authorList>
            <person name="Ren Y."/>
            <person name="Zhang Z."/>
            <person name="Liu J."/>
            <person name="Staub J.E."/>
            <person name="Han Y."/>
            <person name="Cheng Z."/>
            <person name="Li X."/>
            <person name="Lu J."/>
            <person name="Miao H."/>
            <person name="Kang H."/>
            <person name="Xie B."/>
            <person name="Gu X."/>
            <person name="Wang X."/>
            <person name="Du Y."/>
            <person name="Jin W."/>
            <person name="Huang S."/>
        </authorList>
    </citation>
    <scope>NUCLEOTIDE SEQUENCE [LARGE SCALE GENOMIC DNA]</scope>
    <source>
        <strain evidence="2">cv. 9930</strain>
    </source>
</reference>
<sequence>MGQALLSWQFELPLSIATRFYNQSLFDTFNSDTIFKQNFEFVSFCFVDIVDGVSVVVAVAVAEVGRSWPLKLGVGVGGGC</sequence>
<proteinExistence type="predicted"/>
<evidence type="ECO:0000313" key="2">
    <source>
        <dbReference type="Proteomes" id="UP000029981"/>
    </source>
</evidence>
<dbReference type="Proteomes" id="UP000029981">
    <property type="component" value="Chromosome 2"/>
</dbReference>
<reference evidence="1 2" key="3">
    <citation type="journal article" date="2010" name="BMC Genomics">
        <title>Transcriptome sequencing and comparative analysis of cucumber flowers with different sex types.</title>
        <authorList>
            <person name="Guo S."/>
            <person name="Zheng Y."/>
            <person name="Joung J.G."/>
            <person name="Liu S."/>
            <person name="Zhang Z."/>
            <person name="Crasta O.R."/>
            <person name="Sobral B.W."/>
            <person name="Xu Y."/>
            <person name="Huang S."/>
            <person name="Fei Z."/>
        </authorList>
    </citation>
    <scope>NUCLEOTIDE SEQUENCE [LARGE SCALE GENOMIC DNA]</scope>
    <source>
        <strain evidence="2">cv. 9930</strain>
    </source>
</reference>
<keyword evidence="2" id="KW-1185">Reference proteome</keyword>
<name>A0A0A0LGS1_CUCSA</name>
<accession>A0A0A0LGS1</accession>
<dbReference type="Gramene" id="KGN61135">
    <property type="protein sequence ID" value="KGN61135"/>
    <property type="gene ID" value="Csa_2G058680"/>
</dbReference>
<evidence type="ECO:0000313" key="1">
    <source>
        <dbReference type="EMBL" id="KGN61135.1"/>
    </source>
</evidence>
<organism evidence="1 2">
    <name type="scientific">Cucumis sativus</name>
    <name type="common">Cucumber</name>
    <dbReference type="NCBI Taxonomy" id="3659"/>
    <lineage>
        <taxon>Eukaryota</taxon>
        <taxon>Viridiplantae</taxon>
        <taxon>Streptophyta</taxon>
        <taxon>Embryophyta</taxon>
        <taxon>Tracheophyta</taxon>
        <taxon>Spermatophyta</taxon>
        <taxon>Magnoliopsida</taxon>
        <taxon>eudicotyledons</taxon>
        <taxon>Gunneridae</taxon>
        <taxon>Pentapetalae</taxon>
        <taxon>rosids</taxon>
        <taxon>fabids</taxon>
        <taxon>Cucurbitales</taxon>
        <taxon>Cucurbitaceae</taxon>
        <taxon>Benincaseae</taxon>
        <taxon>Cucumis</taxon>
    </lineage>
</organism>